<keyword evidence="1" id="KW-1133">Transmembrane helix</keyword>
<gene>
    <name evidence="2" type="ORF">NFI95_04185</name>
</gene>
<keyword evidence="1" id="KW-0812">Transmembrane</keyword>
<organism evidence="2 3">
    <name type="scientific">Endosaccharibacter trunci</name>
    <dbReference type="NCBI Taxonomy" id="2812733"/>
    <lineage>
        <taxon>Bacteria</taxon>
        <taxon>Pseudomonadati</taxon>
        <taxon>Pseudomonadota</taxon>
        <taxon>Alphaproteobacteria</taxon>
        <taxon>Acetobacterales</taxon>
        <taxon>Acetobacteraceae</taxon>
        <taxon>Endosaccharibacter</taxon>
    </lineage>
</organism>
<feature type="transmembrane region" description="Helical" evidence="1">
    <location>
        <begin position="18"/>
        <end position="36"/>
    </location>
</feature>
<evidence type="ECO:0000256" key="1">
    <source>
        <dbReference type="SAM" id="Phobius"/>
    </source>
</evidence>
<evidence type="ECO:0000313" key="3">
    <source>
        <dbReference type="Proteomes" id="UP001524587"/>
    </source>
</evidence>
<sequence>MAPDSGDRDRAPMRRRDWAVAIGLALVLALIVAAIIRNGLAYLYG</sequence>
<protein>
    <submittedName>
        <fullName evidence="2">Uncharacterized protein</fullName>
    </submittedName>
</protein>
<dbReference type="RefSeq" id="WP_422863088.1">
    <property type="nucleotide sequence ID" value="NZ_JAMSKV010000002.1"/>
</dbReference>
<evidence type="ECO:0000313" key="2">
    <source>
        <dbReference type="EMBL" id="MCQ8277647.1"/>
    </source>
</evidence>
<proteinExistence type="predicted"/>
<comment type="caution">
    <text evidence="2">The sequence shown here is derived from an EMBL/GenBank/DDBJ whole genome shotgun (WGS) entry which is preliminary data.</text>
</comment>
<keyword evidence="1" id="KW-0472">Membrane</keyword>
<accession>A0ABT1W443</accession>
<keyword evidence="3" id="KW-1185">Reference proteome</keyword>
<reference evidence="2 3" key="1">
    <citation type="submission" date="2022-06" db="EMBL/GenBank/DDBJ databases">
        <title>Endosaccharibacter gen. nov., sp. nov., endophytic bacteria isolated from sugarcane.</title>
        <authorList>
            <person name="Pitiwittayakul N."/>
            <person name="Yukphan P."/>
            <person name="Charoenyingcharoen P."/>
            <person name="Tanasupawat S."/>
        </authorList>
    </citation>
    <scope>NUCLEOTIDE SEQUENCE [LARGE SCALE GENOMIC DNA]</scope>
    <source>
        <strain evidence="2 3">KSS8</strain>
    </source>
</reference>
<dbReference type="EMBL" id="JAMSKV010000002">
    <property type="protein sequence ID" value="MCQ8277647.1"/>
    <property type="molecule type" value="Genomic_DNA"/>
</dbReference>
<dbReference type="Proteomes" id="UP001524587">
    <property type="component" value="Unassembled WGS sequence"/>
</dbReference>
<name>A0ABT1W443_9PROT</name>